<dbReference type="KEGG" id="mmob:F6R98_10370"/>
<accession>A0A5Q0BLH3</accession>
<dbReference type="InParanoid" id="A0A5Q0BLH3"/>
<evidence type="ECO:0000256" key="4">
    <source>
        <dbReference type="ARBA" id="ARBA00047422"/>
    </source>
</evidence>
<evidence type="ECO:0000313" key="6">
    <source>
        <dbReference type="EMBL" id="QFY42968.1"/>
    </source>
</evidence>
<evidence type="ECO:0000256" key="5">
    <source>
        <dbReference type="SAM" id="MobiDB-lite"/>
    </source>
</evidence>
<feature type="region of interest" description="Disordered" evidence="5">
    <location>
        <begin position="208"/>
        <end position="228"/>
    </location>
</feature>
<feature type="compositionally biased region" description="Polar residues" evidence="5">
    <location>
        <begin position="208"/>
        <end position="220"/>
    </location>
</feature>
<sequence>MTAYYNEIDKNAAAWLRELIADGQIAPGDVDESSIEYVKPDDLVGYTQCHFFAGIGGWSYALRLAGWPDDRPVWTGSCPCQPFSAAGKRKGVADERHLWPAWFHLIEQRRPPVVFGEQVESAIKHGWLDLVQDDLEGIGYAVGAVGLPAASIGAAHIRQRLWFVANAESKRQYRITGMPESSGRPIVATGSDTGFMGYAASNNEQRYRFSGSSHRQQEQTGRPGASVGMVYPFCERLEGYRRDGDSSDESGRVDTEQGGSVTETGAVSPVADPNGGNTGTERQQCGGEQRQLPENRVPGVVGDSDRNGREARSEAATSARHGGSVDSASDWHWIECRDGKFRPIEPGVFPLVNGLPRGVVPSSDPSAPGYANATSEARMMRLKGYGNAIHPELAAEFIRAAS</sequence>
<dbReference type="SUPFAM" id="SSF53335">
    <property type="entry name" value="S-adenosyl-L-methionine-dependent methyltransferases"/>
    <property type="match status" value="1"/>
</dbReference>
<dbReference type="Proteomes" id="UP000325755">
    <property type="component" value="Chromosome"/>
</dbReference>
<gene>
    <name evidence="6" type="ORF">F6R98_10370</name>
</gene>
<dbReference type="InterPro" id="IPR029063">
    <property type="entry name" value="SAM-dependent_MTases_sf"/>
</dbReference>
<feature type="compositionally biased region" description="Basic and acidic residues" evidence="5">
    <location>
        <begin position="303"/>
        <end position="313"/>
    </location>
</feature>
<dbReference type="RefSeq" id="WP_153248957.1">
    <property type="nucleotide sequence ID" value="NZ_CP044205.1"/>
</dbReference>
<dbReference type="InterPro" id="IPR001525">
    <property type="entry name" value="C5_MeTfrase"/>
</dbReference>
<proteinExistence type="predicted"/>
<evidence type="ECO:0000313" key="7">
    <source>
        <dbReference type="Proteomes" id="UP000325755"/>
    </source>
</evidence>
<dbReference type="GO" id="GO:0009307">
    <property type="term" value="P:DNA restriction-modification system"/>
    <property type="evidence" value="ECO:0007669"/>
    <property type="project" value="UniProtKB-KW"/>
</dbReference>
<dbReference type="AlphaFoldDB" id="A0A5Q0BLH3"/>
<evidence type="ECO:0000256" key="3">
    <source>
        <dbReference type="ARBA" id="ARBA00022747"/>
    </source>
</evidence>
<dbReference type="Gene3D" id="3.40.50.150">
    <property type="entry name" value="Vaccinia Virus protein VP39"/>
    <property type="match status" value="1"/>
</dbReference>
<dbReference type="OrthoDB" id="9813719at2"/>
<dbReference type="EMBL" id="CP044205">
    <property type="protein sequence ID" value="QFY42968.1"/>
    <property type="molecule type" value="Genomic_DNA"/>
</dbReference>
<keyword evidence="7" id="KW-1185">Reference proteome</keyword>
<comment type="catalytic activity">
    <reaction evidence="4">
        <text>a 2'-deoxycytidine in DNA + S-adenosyl-L-methionine = a 5-methyl-2'-deoxycytidine in DNA + S-adenosyl-L-homocysteine + H(+)</text>
        <dbReference type="Rhea" id="RHEA:13681"/>
        <dbReference type="Rhea" id="RHEA-COMP:11369"/>
        <dbReference type="Rhea" id="RHEA-COMP:11370"/>
        <dbReference type="ChEBI" id="CHEBI:15378"/>
        <dbReference type="ChEBI" id="CHEBI:57856"/>
        <dbReference type="ChEBI" id="CHEBI:59789"/>
        <dbReference type="ChEBI" id="CHEBI:85452"/>
        <dbReference type="ChEBI" id="CHEBI:85454"/>
        <dbReference type="EC" id="2.1.1.37"/>
    </reaction>
</comment>
<organism evidence="6 7">
    <name type="scientific">Candidatus Methylospira mobilis</name>
    <dbReference type="NCBI Taxonomy" id="1808979"/>
    <lineage>
        <taxon>Bacteria</taxon>
        <taxon>Pseudomonadati</taxon>
        <taxon>Pseudomonadota</taxon>
        <taxon>Gammaproteobacteria</taxon>
        <taxon>Methylococcales</taxon>
        <taxon>Methylococcaceae</taxon>
        <taxon>Candidatus Methylospira</taxon>
    </lineage>
</organism>
<name>A0A5Q0BLH3_9GAMM</name>
<reference evidence="6 7" key="1">
    <citation type="submission" date="2019-09" db="EMBL/GenBank/DDBJ databases">
        <title>Ecophysiology of the spiral-shaped methanotroph Methylospira mobilis as revealed by the complete genome sequence.</title>
        <authorList>
            <person name="Oshkin I.Y."/>
            <person name="Dedysh S.N."/>
            <person name="Miroshnikov K."/>
            <person name="Danilova O.V."/>
            <person name="Hakobyan A."/>
            <person name="Liesack W."/>
        </authorList>
    </citation>
    <scope>NUCLEOTIDE SEQUENCE [LARGE SCALE GENOMIC DNA]</scope>
    <source>
        <strain evidence="6 7">Shm1</strain>
    </source>
</reference>
<dbReference type="Pfam" id="PF00145">
    <property type="entry name" value="DNA_methylase"/>
    <property type="match status" value="1"/>
</dbReference>
<dbReference type="REBASE" id="367461">
    <property type="entry name" value="M.MmoShm1ORF10370P"/>
</dbReference>
<protein>
    <submittedName>
        <fullName evidence="6">DNA cytosine methyltransferase</fullName>
    </submittedName>
</protein>
<feature type="region of interest" description="Disordered" evidence="5">
    <location>
        <begin position="240"/>
        <end position="326"/>
    </location>
</feature>
<feature type="compositionally biased region" description="Basic and acidic residues" evidence="5">
    <location>
        <begin position="240"/>
        <end position="255"/>
    </location>
</feature>
<keyword evidence="2 6" id="KW-0808">Transferase</keyword>
<dbReference type="GO" id="GO:0003886">
    <property type="term" value="F:DNA (cytosine-5-)-methyltransferase activity"/>
    <property type="evidence" value="ECO:0007669"/>
    <property type="project" value="UniProtKB-EC"/>
</dbReference>
<keyword evidence="1 6" id="KW-0489">Methyltransferase</keyword>
<evidence type="ECO:0000256" key="1">
    <source>
        <dbReference type="ARBA" id="ARBA00022603"/>
    </source>
</evidence>
<dbReference type="GO" id="GO:0032259">
    <property type="term" value="P:methylation"/>
    <property type="evidence" value="ECO:0007669"/>
    <property type="project" value="UniProtKB-KW"/>
</dbReference>
<evidence type="ECO:0000256" key="2">
    <source>
        <dbReference type="ARBA" id="ARBA00022679"/>
    </source>
</evidence>
<keyword evidence="3" id="KW-0680">Restriction system</keyword>